<dbReference type="EMBL" id="JAXOVC010000002">
    <property type="protein sequence ID" value="KAK4505172.1"/>
    <property type="molecule type" value="Genomic_DNA"/>
</dbReference>
<feature type="region of interest" description="Disordered" evidence="4">
    <location>
        <begin position="1"/>
        <end position="44"/>
    </location>
</feature>
<evidence type="ECO:0000313" key="5">
    <source>
        <dbReference type="EMBL" id="KAK4505172.1"/>
    </source>
</evidence>
<dbReference type="SUPFAM" id="SSF51735">
    <property type="entry name" value="NAD(P)-binding Rossmann-fold domains"/>
    <property type="match status" value="1"/>
</dbReference>
<dbReference type="PANTHER" id="PTHR44229">
    <property type="entry name" value="15-HYDROXYPROSTAGLANDIN DEHYDROGENASE [NAD(+)]"/>
    <property type="match status" value="1"/>
</dbReference>
<dbReference type="Proteomes" id="UP001305779">
    <property type="component" value="Unassembled WGS sequence"/>
</dbReference>
<dbReference type="PANTHER" id="PTHR44229:SF4">
    <property type="entry name" value="15-HYDROXYPROSTAGLANDIN DEHYDROGENASE [NAD(+)]"/>
    <property type="match status" value="1"/>
</dbReference>
<protein>
    <recommendedName>
        <fullName evidence="7">NAD(P)-binding protein</fullName>
    </recommendedName>
</protein>
<evidence type="ECO:0000256" key="4">
    <source>
        <dbReference type="SAM" id="MobiDB-lite"/>
    </source>
</evidence>
<keyword evidence="2" id="KW-0521">NADP</keyword>
<name>A0ABR0EU74_ZASCE</name>
<dbReference type="InterPro" id="IPR020904">
    <property type="entry name" value="Sc_DH/Rdtase_CS"/>
</dbReference>
<dbReference type="Pfam" id="PF00106">
    <property type="entry name" value="adh_short"/>
    <property type="match status" value="1"/>
</dbReference>
<accession>A0ABR0EU74</accession>
<feature type="compositionally biased region" description="Polar residues" evidence="4">
    <location>
        <begin position="1"/>
        <end position="10"/>
    </location>
</feature>
<dbReference type="PRINTS" id="PR00081">
    <property type="entry name" value="GDHRDH"/>
</dbReference>
<feature type="compositionally biased region" description="Low complexity" evidence="4">
    <location>
        <begin position="17"/>
        <end position="30"/>
    </location>
</feature>
<proteinExistence type="inferred from homology"/>
<dbReference type="Gene3D" id="3.40.50.720">
    <property type="entry name" value="NAD(P)-binding Rossmann-like Domain"/>
    <property type="match status" value="1"/>
</dbReference>
<evidence type="ECO:0000256" key="1">
    <source>
        <dbReference type="ARBA" id="ARBA00006484"/>
    </source>
</evidence>
<reference evidence="5 6" key="1">
    <citation type="journal article" date="2023" name="G3 (Bethesda)">
        <title>A chromosome-level genome assembly of Zasmidium syzygii isolated from banana leaves.</title>
        <authorList>
            <person name="van Westerhoven A.C."/>
            <person name="Mehrabi R."/>
            <person name="Talebi R."/>
            <person name="Steentjes M.B.F."/>
            <person name="Corcolon B."/>
            <person name="Chong P.A."/>
            <person name="Kema G.H.J."/>
            <person name="Seidl M.F."/>
        </authorList>
    </citation>
    <scope>NUCLEOTIDE SEQUENCE [LARGE SCALE GENOMIC DNA]</scope>
    <source>
        <strain evidence="5 6">P124</strain>
    </source>
</reference>
<sequence length="331" mass="35892">MAATNETNGINGHHETNGTSETNGTNGFNGHNEGLTTSGAEEGNHQKVAIVTGATSGMGIDLARHLHSKNYRVALVGRNKDAGNRLATCITTPETHARFFQADVASYRSQADMFKAVWDTWGRIDLLCANAGIVDQTSLYLYNWRDKSVDEVPPEPDLSCTDVDYKGVVYGTFLATHFMRHNPTPGGRIILNASIGGIFPHKAYPEYCGAKAAAIHFVRGVAPLLKQKEGILINTVLPGMVQTPIVPKEMMDAVSPECVTPVSTILKAHDTFVDDETGMHGKSLEASAEDLRWYDLPEPGNGYKTLRAVTVWEPLFKAMHGEESGLEGAIP</sequence>
<keyword evidence="3" id="KW-0560">Oxidoreductase</keyword>
<gene>
    <name evidence="5" type="ORF">PRZ48_003135</name>
</gene>
<organism evidence="5 6">
    <name type="scientific">Zasmidium cellare</name>
    <name type="common">Wine cellar mold</name>
    <name type="synonym">Racodium cellare</name>
    <dbReference type="NCBI Taxonomy" id="395010"/>
    <lineage>
        <taxon>Eukaryota</taxon>
        <taxon>Fungi</taxon>
        <taxon>Dikarya</taxon>
        <taxon>Ascomycota</taxon>
        <taxon>Pezizomycotina</taxon>
        <taxon>Dothideomycetes</taxon>
        <taxon>Dothideomycetidae</taxon>
        <taxon>Mycosphaerellales</taxon>
        <taxon>Mycosphaerellaceae</taxon>
        <taxon>Zasmidium</taxon>
    </lineage>
</organism>
<dbReference type="PROSITE" id="PS00061">
    <property type="entry name" value="ADH_SHORT"/>
    <property type="match status" value="1"/>
</dbReference>
<comment type="similarity">
    <text evidence="1">Belongs to the short-chain dehydrogenases/reductases (SDR) family.</text>
</comment>
<evidence type="ECO:0008006" key="7">
    <source>
        <dbReference type="Google" id="ProtNLM"/>
    </source>
</evidence>
<evidence type="ECO:0000313" key="6">
    <source>
        <dbReference type="Proteomes" id="UP001305779"/>
    </source>
</evidence>
<keyword evidence="6" id="KW-1185">Reference proteome</keyword>
<evidence type="ECO:0000256" key="3">
    <source>
        <dbReference type="ARBA" id="ARBA00023002"/>
    </source>
</evidence>
<comment type="caution">
    <text evidence="5">The sequence shown here is derived from an EMBL/GenBank/DDBJ whole genome shotgun (WGS) entry which is preliminary data.</text>
</comment>
<evidence type="ECO:0000256" key="2">
    <source>
        <dbReference type="ARBA" id="ARBA00022857"/>
    </source>
</evidence>
<dbReference type="InterPro" id="IPR036291">
    <property type="entry name" value="NAD(P)-bd_dom_sf"/>
</dbReference>
<dbReference type="InterPro" id="IPR002347">
    <property type="entry name" value="SDR_fam"/>
</dbReference>